<dbReference type="InterPro" id="IPR000064">
    <property type="entry name" value="NLP_P60_dom"/>
</dbReference>
<dbReference type="AlphaFoldDB" id="A0A7X6RET7"/>
<dbReference type="SUPFAM" id="SSF54001">
    <property type="entry name" value="Cysteine proteinases"/>
    <property type="match status" value="1"/>
</dbReference>
<dbReference type="GO" id="GO:0006508">
    <property type="term" value="P:proteolysis"/>
    <property type="evidence" value="ECO:0007669"/>
    <property type="project" value="UniProtKB-KW"/>
</dbReference>
<organism evidence="7 8">
    <name type="scientific">Corynebacterium mucifaciens</name>
    <dbReference type="NCBI Taxonomy" id="57171"/>
    <lineage>
        <taxon>Bacteria</taxon>
        <taxon>Bacillati</taxon>
        <taxon>Actinomycetota</taxon>
        <taxon>Actinomycetes</taxon>
        <taxon>Mycobacteriales</taxon>
        <taxon>Corynebacteriaceae</taxon>
        <taxon>Corynebacterium</taxon>
    </lineage>
</organism>
<keyword evidence="2" id="KW-0645">Protease</keyword>
<comment type="similarity">
    <text evidence="1">Belongs to the peptidase C40 family.</text>
</comment>
<dbReference type="GO" id="GO:0008234">
    <property type="term" value="F:cysteine-type peptidase activity"/>
    <property type="evidence" value="ECO:0007669"/>
    <property type="project" value="UniProtKB-KW"/>
</dbReference>
<gene>
    <name evidence="7" type="ORF">HF989_05980</name>
</gene>
<evidence type="ECO:0000256" key="3">
    <source>
        <dbReference type="ARBA" id="ARBA00022801"/>
    </source>
</evidence>
<feature type="compositionally biased region" description="Pro residues" evidence="5">
    <location>
        <begin position="105"/>
        <end position="124"/>
    </location>
</feature>
<evidence type="ECO:0000256" key="2">
    <source>
        <dbReference type="ARBA" id="ARBA00022670"/>
    </source>
</evidence>
<feature type="region of interest" description="Disordered" evidence="5">
    <location>
        <begin position="85"/>
        <end position="130"/>
    </location>
</feature>
<keyword evidence="3" id="KW-0378">Hydrolase</keyword>
<evidence type="ECO:0000313" key="7">
    <source>
        <dbReference type="EMBL" id="NKY68925.1"/>
    </source>
</evidence>
<dbReference type="Pfam" id="PF00877">
    <property type="entry name" value="NLPC_P60"/>
    <property type="match status" value="1"/>
</dbReference>
<evidence type="ECO:0000256" key="1">
    <source>
        <dbReference type="ARBA" id="ARBA00007074"/>
    </source>
</evidence>
<dbReference type="Proteomes" id="UP000554284">
    <property type="component" value="Unassembled WGS sequence"/>
</dbReference>
<feature type="domain" description="NlpC/P60" evidence="6">
    <location>
        <begin position="129"/>
        <end position="242"/>
    </location>
</feature>
<dbReference type="InterPro" id="IPR038765">
    <property type="entry name" value="Papain-like_cys_pep_sf"/>
</dbReference>
<evidence type="ECO:0000313" key="8">
    <source>
        <dbReference type="Proteomes" id="UP000554284"/>
    </source>
</evidence>
<dbReference type="EMBL" id="JAAXPF010000005">
    <property type="protein sequence ID" value="NKY68925.1"/>
    <property type="molecule type" value="Genomic_DNA"/>
</dbReference>
<name>A0A7X6RET7_9CORY</name>
<protein>
    <submittedName>
        <fullName evidence="7">C40 family peptidase</fullName>
    </submittedName>
</protein>
<dbReference type="PANTHER" id="PTHR47359">
    <property type="entry name" value="PEPTIDOGLYCAN DL-ENDOPEPTIDASE CWLO"/>
    <property type="match status" value="1"/>
</dbReference>
<comment type="caution">
    <text evidence="7">The sequence shown here is derived from an EMBL/GenBank/DDBJ whole genome shotgun (WGS) entry which is preliminary data.</text>
</comment>
<reference evidence="7 8" key="1">
    <citation type="submission" date="2020-04" db="EMBL/GenBank/DDBJ databases">
        <title>MicrobeNet Type strains.</title>
        <authorList>
            <person name="Nicholson A.C."/>
        </authorList>
    </citation>
    <scope>NUCLEOTIDE SEQUENCE [LARGE SCALE GENOMIC DNA]</scope>
    <source>
        <strain evidence="7 8">ATCC 700355</strain>
    </source>
</reference>
<keyword evidence="4" id="KW-0788">Thiol protease</keyword>
<dbReference type="InterPro" id="IPR051794">
    <property type="entry name" value="PG_Endopeptidase_C40"/>
</dbReference>
<evidence type="ECO:0000259" key="6">
    <source>
        <dbReference type="PROSITE" id="PS51935"/>
    </source>
</evidence>
<sequence length="242" mass="24075">MAAPAVAASPAGPLGATAFVAGLIADALNNAMQVLEALEKDLHAIAGALTAETSAAMGRAVPGPGPITEKAHGDLQRLASMTVAPAPAAPAPEPPATRPAAAVAAPPPPAPVQASAPPPEPTPAQAPGSPVGAAAVAAAKSQLGTPYVWGGAAPGGFDCSGLTSWAYKQAGLDIPRVAADQTVGRQVSYDELQPGDLVLWSGHAAMYAGDGMMIEAGDPVQMNPVRTENLGMSFRGFWRPTG</sequence>
<proteinExistence type="inferred from homology"/>
<evidence type="ECO:0000256" key="5">
    <source>
        <dbReference type="SAM" id="MobiDB-lite"/>
    </source>
</evidence>
<dbReference type="PANTHER" id="PTHR47359:SF3">
    <property type="entry name" value="NLP_P60 DOMAIN-CONTAINING PROTEIN-RELATED"/>
    <property type="match status" value="1"/>
</dbReference>
<feature type="compositionally biased region" description="Pro residues" evidence="5">
    <location>
        <begin position="87"/>
        <end position="97"/>
    </location>
</feature>
<accession>A0A7X6RET7</accession>
<evidence type="ECO:0000256" key="4">
    <source>
        <dbReference type="ARBA" id="ARBA00022807"/>
    </source>
</evidence>
<dbReference type="Gene3D" id="3.90.1720.10">
    <property type="entry name" value="endopeptidase domain like (from Nostoc punctiforme)"/>
    <property type="match status" value="1"/>
</dbReference>
<dbReference type="PROSITE" id="PS51935">
    <property type="entry name" value="NLPC_P60"/>
    <property type="match status" value="1"/>
</dbReference>